<reference evidence="3 4" key="1">
    <citation type="submission" date="2015-12" db="EMBL/GenBank/DDBJ databases">
        <authorList>
            <person name="Shamseldin A."/>
            <person name="Moawad H."/>
            <person name="Abd El-Rahim W.M."/>
            <person name="Sadowsky M.J."/>
        </authorList>
    </citation>
    <scope>NUCLEOTIDE SEQUENCE [LARGE SCALE GENOMIC DNA]</scope>
    <source>
        <strain evidence="3 4">ZGT118</strain>
    </source>
</reference>
<dbReference type="InterPro" id="IPR028087">
    <property type="entry name" value="Tad_N"/>
</dbReference>
<dbReference type="OrthoDB" id="7522752at2"/>
<protein>
    <recommendedName>
        <fullName evidence="2">Putative Flp pilus-assembly TadG-like N-terminal domain-containing protein</fullName>
    </recommendedName>
</protein>
<keyword evidence="1" id="KW-0812">Transmembrane</keyword>
<sequence>MRMRFENSFGAHDKSLVRARFDAKRFAADESGSITILALFLFLALVAVVGIGIDMMRFERDRASLQYTLDRGVLAAADLDQKVDPETVVKSYLDKAGLLEHVTGITVTNSTGYREVSATAQSTFPTQFMHLSGVDTLSAPAASTAEESVGAVEVSIVLDISTSMKEPNLTYLKNAAKTIVTEIGDKNGEWNKEVSFSLIPYSSQVNAGADLIKYYNLDRFHPHSHCVNFIDNEFSKPDLSTTTLLEQTAHFDPYTETREPIEHPVCPTRAGSAILPFQNDEKVLHNYIDGLTVLSNPVADEDSGIDNGANWGLILLDPSTRPVINGLAMNENIVPDEFANRPVDYNSDVLKVLILVSDGDNTDQFMLNPSMRTTMSDIWYNEEANTFAVYQSSGNPEYWWPHDNSWQDHPYGNGGKYCKGKGGQQECIEQKAEVETGTSKQLSYVELLNLVSLDYIEHNIFTHSPSAYGQWESKAFSKKSAVAKDQRTKHVCKAAKDEGVIVFGVGVSAPNAGRDVLQNCASSPSHYYDASAPELANAFTSIASAVRMLRLTQ</sequence>
<dbReference type="InterPro" id="IPR036465">
    <property type="entry name" value="vWFA_dom_sf"/>
</dbReference>
<evidence type="ECO:0000256" key="1">
    <source>
        <dbReference type="SAM" id="Phobius"/>
    </source>
</evidence>
<dbReference type="EMBL" id="LQBQ01000012">
    <property type="protein sequence ID" value="KUJ80566.1"/>
    <property type="molecule type" value="Genomic_DNA"/>
</dbReference>
<dbReference type="AlphaFoldDB" id="A0A0X3U112"/>
<evidence type="ECO:0000313" key="3">
    <source>
        <dbReference type="EMBL" id="KUJ80566.1"/>
    </source>
</evidence>
<feature type="transmembrane region" description="Helical" evidence="1">
    <location>
        <begin position="34"/>
        <end position="53"/>
    </location>
</feature>
<dbReference type="Gene3D" id="3.40.50.410">
    <property type="entry name" value="von Willebrand factor, type A domain"/>
    <property type="match status" value="2"/>
</dbReference>
<dbReference type="Proteomes" id="UP000053791">
    <property type="component" value="Unassembled WGS sequence"/>
</dbReference>
<keyword evidence="1" id="KW-0472">Membrane</keyword>
<comment type="caution">
    <text evidence="3">The sequence shown here is derived from an EMBL/GenBank/DDBJ whole genome shotgun (WGS) entry which is preliminary data.</text>
</comment>
<name>A0A0X3U112_9RHOB</name>
<keyword evidence="4" id="KW-1185">Reference proteome</keyword>
<gene>
    <name evidence="3" type="ORF">AVO45_05840</name>
</gene>
<dbReference type="SUPFAM" id="SSF53300">
    <property type="entry name" value="vWA-like"/>
    <property type="match status" value="2"/>
</dbReference>
<evidence type="ECO:0000259" key="2">
    <source>
        <dbReference type="Pfam" id="PF13400"/>
    </source>
</evidence>
<dbReference type="Pfam" id="PF13400">
    <property type="entry name" value="Tad"/>
    <property type="match status" value="1"/>
</dbReference>
<keyword evidence="1" id="KW-1133">Transmembrane helix</keyword>
<dbReference type="STRING" id="1685379.AVO45_05840"/>
<accession>A0A0X3U112</accession>
<organism evidence="3 4">
    <name type="scientific">Ruegeria marisrubri</name>
    <dbReference type="NCBI Taxonomy" id="1685379"/>
    <lineage>
        <taxon>Bacteria</taxon>
        <taxon>Pseudomonadati</taxon>
        <taxon>Pseudomonadota</taxon>
        <taxon>Alphaproteobacteria</taxon>
        <taxon>Rhodobacterales</taxon>
        <taxon>Roseobacteraceae</taxon>
        <taxon>Ruegeria</taxon>
    </lineage>
</organism>
<evidence type="ECO:0000313" key="4">
    <source>
        <dbReference type="Proteomes" id="UP000053791"/>
    </source>
</evidence>
<feature type="domain" description="Putative Flp pilus-assembly TadG-like N-terminal" evidence="2">
    <location>
        <begin position="32"/>
        <end position="77"/>
    </location>
</feature>
<proteinExistence type="predicted"/>